<dbReference type="RefSeq" id="WP_239133897.1">
    <property type="nucleotide sequence ID" value="NZ_BONZ01000049.1"/>
</dbReference>
<dbReference type="GO" id="GO:0045892">
    <property type="term" value="P:negative regulation of DNA-templated transcription"/>
    <property type="evidence" value="ECO:0007669"/>
    <property type="project" value="InterPro"/>
</dbReference>
<protein>
    <submittedName>
        <fullName evidence="7">TetR family transcriptional regulator</fullName>
    </submittedName>
</protein>
<dbReference type="SUPFAM" id="SSF46689">
    <property type="entry name" value="Homeodomain-like"/>
    <property type="match status" value="1"/>
</dbReference>
<evidence type="ECO:0000313" key="8">
    <source>
        <dbReference type="Proteomes" id="UP000642748"/>
    </source>
</evidence>
<evidence type="ECO:0000256" key="1">
    <source>
        <dbReference type="ARBA" id="ARBA00022491"/>
    </source>
</evidence>
<dbReference type="PRINTS" id="PR00400">
    <property type="entry name" value="TETREPRESSOR"/>
</dbReference>
<dbReference type="InterPro" id="IPR003012">
    <property type="entry name" value="Tet_transcr_reg_TetR"/>
</dbReference>
<comment type="caution">
    <text evidence="7">The sequence shown here is derived from an EMBL/GenBank/DDBJ whole genome shotgun (WGS) entry which is preliminary data.</text>
</comment>
<name>A0A8J3QVQ7_9ACTN</name>
<keyword evidence="3 5" id="KW-0238">DNA-binding</keyword>
<keyword evidence="2" id="KW-0805">Transcription regulation</keyword>
<accession>A0A8J3QVQ7</accession>
<evidence type="ECO:0000313" key="7">
    <source>
        <dbReference type="EMBL" id="GIH16982.1"/>
    </source>
</evidence>
<evidence type="ECO:0000259" key="6">
    <source>
        <dbReference type="PROSITE" id="PS50977"/>
    </source>
</evidence>
<keyword evidence="1" id="KW-0678">Repressor</keyword>
<feature type="DNA-binding region" description="H-T-H motif" evidence="5">
    <location>
        <begin position="28"/>
        <end position="47"/>
    </location>
</feature>
<proteinExistence type="predicted"/>
<dbReference type="PROSITE" id="PS50977">
    <property type="entry name" value="HTH_TETR_2"/>
    <property type="match status" value="1"/>
</dbReference>
<dbReference type="InterPro" id="IPR009057">
    <property type="entry name" value="Homeodomain-like_sf"/>
</dbReference>
<dbReference type="Pfam" id="PF00440">
    <property type="entry name" value="TetR_N"/>
    <property type="match status" value="1"/>
</dbReference>
<dbReference type="GO" id="GO:0000976">
    <property type="term" value="F:transcription cis-regulatory region binding"/>
    <property type="evidence" value="ECO:0007669"/>
    <property type="project" value="TreeGrafter"/>
</dbReference>
<dbReference type="PANTHER" id="PTHR30055">
    <property type="entry name" value="HTH-TYPE TRANSCRIPTIONAL REGULATOR RUTR"/>
    <property type="match status" value="1"/>
</dbReference>
<dbReference type="SUPFAM" id="SSF48498">
    <property type="entry name" value="Tetracyclin repressor-like, C-terminal domain"/>
    <property type="match status" value="1"/>
</dbReference>
<dbReference type="InterPro" id="IPR050109">
    <property type="entry name" value="HTH-type_TetR-like_transc_reg"/>
</dbReference>
<dbReference type="Pfam" id="PF02909">
    <property type="entry name" value="TetR_C_1"/>
    <property type="match status" value="1"/>
</dbReference>
<dbReference type="GO" id="GO:0046677">
    <property type="term" value="P:response to antibiotic"/>
    <property type="evidence" value="ECO:0007669"/>
    <property type="project" value="InterPro"/>
</dbReference>
<feature type="domain" description="HTH tetR-type" evidence="6">
    <location>
        <begin position="5"/>
        <end position="65"/>
    </location>
</feature>
<dbReference type="PRINTS" id="PR00455">
    <property type="entry name" value="HTHTETR"/>
</dbReference>
<keyword evidence="4" id="KW-0804">Transcription</keyword>
<gene>
    <name evidence="7" type="ORF">Raf01_51540</name>
</gene>
<evidence type="ECO:0000256" key="2">
    <source>
        <dbReference type="ARBA" id="ARBA00023015"/>
    </source>
</evidence>
<evidence type="ECO:0000256" key="3">
    <source>
        <dbReference type="ARBA" id="ARBA00023125"/>
    </source>
</evidence>
<evidence type="ECO:0000256" key="5">
    <source>
        <dbReference type="PROSITE-ProRule" id="PRU00335"/>
    </source>
</evidence>
<dbReference type="EMBL" id="BONZ01000049">
    <property type="protein sequence ID" value="GIH16982.1"/>
    <property type="molecule type" value="Genomic_DNA"/>
</dbReference>
<dbReference type="Gene3D" id="1.10.357.10">
    <property type="entry name" value="Tetracycline Repressor, domain 2"/>
    <property type="match status" value="1"/>
</dbReference>
<evidence type="ECO:0000256" key="4">
    <source>
        <dbReference type="ARBA" id="ARBA00023163"/>
    </source>
</evidence>
<sequence length="224" mass="24626">MANERLTRQTVAECALRLADSEGLEAVTIRRLAQELGVSPMAPYWHFKNKDELLLGMTDHALAPLPPIGEATDGWQRQLRGMIETVIGIMREHPSLAALLQNIDAKKAASFARATNDTLELLARAGLGLQESYWVAMQLLQGITGLIATRPEHHASVTPEQAAESRRQARLTMEALSPCEYPMVVAYARTLEEEPDPERYYAFGVDLIMGGIEAIAARYGTASP</sequence>
<dbReference type="GO" id="GO:0003700">
    <property type="term" value="F:DNA-binding transcription factor activity"/>
    <property type="evidence" value="ECO:0007669"/>
    <property type="project" value="TreeGrafter"/>
</dbReference>
<dbReference type="InterPro" id="IPR036271">
    <property type="entry name" value="Tet_transcr_reg_TetR-rel_C_sf"/>
</dbReference>
<reference evidence="7" key="1">
    <citation type="submission" date="2021-01" db="EMBL/GenBank/DDBJ databases">
        <title>Whole genome shotgun sequence of Rugosimonospora africana NBRC 104875.</title>
        <authorList>
            <person name="Komaki H."/>
            <person name="Tamura T."/>
        </authorList>
    </citation>
    <scope>NUCLEOTIDE SEQUENCE</scope>
    <source>
        <strain evidence="7">NBRC 104875</strain>
    </source>
</reference>
<dbReference type="PANTHER" id="PTHR30055:SF151">
    <property type="entry name" value="TRANSCRIPTIONAL REGULATORY PROTEIN"/>
    <property type="match status" value="1"/>
</dbReference>
<keyword evidence="8" id="KW-1185">Reference proteome</keyword>
<dbReference type="InterPro" id="IPR004111">
    <property type="entry name" value="Repressor_TetR_C"/>
</dbReference>
<organism evidence="7 8">
    <name type="scientific">Rugosimonospora africana</name>
    <dbReference type="NCBI Taxonomy" id="556532"/>
    <lineage>
        <taxon>Bacteria</taxon>
        <taxon>Bacillati</taxon>
        <taxon>Actinomycetota</taxon>
        <taxon>Actinomycetes</taxon>
        <taxon>Micromonosporales</taxon>
        <taxon>Micromonosporaceae</taxon>
        <taxon>Rugosimonospora</taxon>
    </lineage>
</organism>
<dbReference type="Proteomes" id="UP000642748">
    <property type="component" value="Unassembled WGS sequence"/>
</dbReference>
<dbReference type="AlphaFoldDB" id="A0A8J3QVQ7"/>
<dbReference type="InterPro" id="IPR001647">
    <property type="entry name" value="HTH_TetR"/>
</dbReference>